<dbReference type="RefSeq" id="WP_080859206.1">
    <property type="nucleotide sequence ID" value="NZ_CP077405.1"/>
</dbReference>
<proteinExistence type="predicted"/>
<reference evidence="2 3" key="1">
    <citation type="submission" date="2017-03" db="EMBL/GenBank/DDBJ databases">
        <authorList>
            <person name="Afonso C.L."/>
            <person name="Miller P.J."/>
            <person name="Scott M.A."/>
            <person name="Spackman E."/>
            <person name="Goraichik I."/>
            <person name="Dimitrov K.M."/>
            <person name="Suarez D.L."/>
            <person name="Swayne D.E."/>
        </authorList>
    </citation>
    <scope>NUCLEOTIDE SEQUENCE [LARGE SCALE GENOMIC DNA]</scope>
    <source>
        <strain evidence="2 3">ATCC 51113</strain>
    </source>
</reference>
<comment type="caution">
    <text evidence="2">The sequence shown here is derived from an EMBL/GenBank/DDBJ whole genome shotgun (WGS) entry which is preliminary data.</text>
</comment>
<accession>A0A1V8P0N4</accession>
<keyword evidence="1" id="KW-0732">Signal</keyword>
<name>A0A1V8P0N4_CITBR</name>
<dbReference type="Proteomes" id="UP000192573">
    <property type="component" value="Unassembled WGS sequence"/>
</dbReference>
<protein>
    <submittedName>
        <fullName evidence="2">Uncharacterized protein</fullName>
    </submittedName>
</protein>
<gene>
    <name evidence="2" type="ORF">BZK42_11975</name>
</gene>
<evidence type="ECO:0000256" key="1">
    <source>
        <dbReference type="SAM" id="SignalP"/>
    </source>
</evidence>
<organism evidence="2 3">
    <name type="scientific">Citrobacter braakii</name>
    <dbReference type="NCBI Taxonomy" id="57706"/>
    <lineage>
        <taxon>Bacteria</taxon>
        <taxon>Pseudomonadati</taxon>
        <taxon>Pseudomonadota</taxon>
        <taxon>Gammaproteobacteria</taxon>
        <taxon>Enterobacterales</taxon>
        <taxon>Enterobacteriaceae</taxon>
        <taxon>Citrobacter</taxon>
        <taxon>Citrobacter freundii complex</taxon>
    </lineage>
</organism>
<dbReference type="EMBL" id="NAEW01000004">
    <property type="protein sequence ID" value="OQM42236.1"/>
    <property type="molecule type" value="Genomic_DNA"/>
</dbReference>
<evidence type="ECO:0000313" key="3">
    <source>
        <dbReference type="Proteomes" id="UP000192573"/>
    </source>
</evidence>
<feature type="signal peptide" evidence="1">
    <location>
        <begin position="1"/>
        <end position="22"/>
    </location>
</feature>
<dbReference type="AlphaFoldDB" id="A0A1V8P0N4"/>
<evidence type="ECO:0000313" key="2">
    <source>
        <dbReference type="EMBL" id="OQM42236.1"/>
    </source>
</evidence>
<feature type="chain" id="PRO_5012144656" evidence="1">
    <location>
        <begin position="23"/>
        <end position="107"/>
    </location>
</feature>
<sequence length="107" mass="11955">MKKLTILFYCAPVLLFSHLTCAMTPDNTSAVIRKNAQNATPHPSISVAKNEPHIMTPDNNNRIIIPVGKTLIMPENDTRNIITQVVNYNGIQESHRIAKVSDTFILE</sequence>